<dbReference type="EMBL" id="HBEA01008217">
    <property type="protein sequence ID" value="CAD8256834.1"/>
    <property type="molecule type" value="Transcribed_RNA"/>
</dbReference>
<feature type="domain" description="SAP" evidence="2">
    <location>
        <begin position="36"/>
        <end position="70"/>
    </location>
</feature>
<feature type="transmembrane region" description="Helical" evidence="1">
    <location>
        <begin position="144"/>
        <end position="164"/>
    </location>
</feature>
<keyword evidence="1" id="KW-1133">Transmembrane helix</keyword>
<keyword evidence="1" id="KW-0472">Membrane</keyword>
<proteinExistence type="predicted"/>
<evidence type="ECO:0000256" key="1">
    <source>
        <dbReference type="SAM" id="Phobius"/>
    </source>
</evidence>
<dbReference type="AlphaFoldDB" id="A0A7R9U6X6"/>
<feature type="transmembrane region" description="Helical" evidence="1">
    <location>
        <begin position="115"/>
        <end position="132"/>
    </location>
</feature>
<accession>A0A7R9U6X6</accession>
<dbReference type="Pfam" id="PF00487">
    <property type="entry name" value="FA_desaturase"/>
    <property type="match status" value="1"/>
</dbReference>
<keyword evidence="1" id="KW-0812">Transmembrane</keyword>
<feature type="transmembrane region" description="Helical" evidence="1">
    <location>
        <begin position="240"/>
        <end position="259"/>
    </location>
</feature>
<gene>
    <name evidence="3" type="ORF">PPYR1160_LOCUS6326</name>
</gene>
<dbReference type="GO" id="GO:0016491">
    <property type="term" value="F:oxidoreductase activity"/>
    <property type="evidence" value="ECO:0007669"/>
    <property type="project" value="InterPro"/>
</dbReference>
<organism evidence="3">
    <name type="scientific">Pinguiococcus pyrenoidosus</name>
    <dbReference type="NCBI Taxonomy" id="172671"/>
    <lineage>
        <taxon>Eukaryota</taxon>
        <taxon>Sar</taxon>
        <taxon>Stramenopiles</taxon>
        <taxon>Ochrophyta</taxon>
        <taxon>Pinguiophyceae</taxon>
        <taxon>Pinguiochrysidales</taxon>
        <taxon>Pinguiochrysidaceae</taxon>
        <taxon>Pinguiococcus</taxon>
    </lineage>
</organism>
<dbReference type="CDD" id="cd03507">
    <property type="entry name" value="Delta12-FADS-like"/>
    <property type="match status" value="1"/>
</dbReference>
<sequence length="444" mass="50970">MGRGAGKGAERDVVASGAAAKPVALSPSVEKSVSLLAPLSDAELRKHCELRAIDAEGSREDLLLRLAPYATGITDEAAPHLMPLQWPAEFNFMTIKKAIPRHLFQRSMVKSFQHLAVDLIIAGAMAFGASYIDTSGLPFWGRALLWMTYWFWQGAVCTGIWVIAHECGHQAFSPSKFVNDSVGWVLHSALLVPYHSWRISHRNHHSNTGSCENDEVFCPARRDDYHEEDGDLMRDVPLVVLWRLFTMLTVGWMPGYLFLNATGPHKYAGKTRDHFNPNSALFAKEEYFDIVSSDVGMLLMVGVLAFCCSEFGVVEVLKYYWMPYMWVNNWLVMITYLQHTDVFMPHYRAEEWNWLRGALCTVDRSFTPVLDHLFHHITDSHVCHHLFHTMPFYNAMEATKYIKEVLGPYYMKDDTFFLKALYRSMYTCRFVENEGNIVWYRQHD</sequence>
<evidence type="ECO:0000259" key="2">
    <source>
        <dbReference type="PROSITE" id="PS50800"/>
    </source>
</evidence>
<dbReference type="PANTHER" id="PTHR32100">
    <property type="entry name" value="OMEGA-6 FATTY ACID DESATURASE, CHLOROPLASTIC"/>
    <property type="match status" value="1"/>
</dbReference>
<dbReference type="InterPro" id="IPR003034">
    <property type="entry name" value="SAP_dom"/>
</dbReference>
<feature type="transmembrane region" description="Helical" evidence="1">
    <location>
        <begin position="295"/>
        <end position="317"/>
    </location>
</feature>
<protein>
    <recommendedName>
        <fullName evidence="2">SAP domain-containing protein</fullName>
    </recommendedName>
</protein>
<dbReference type="PROSITE" id="PS50800">
    <property type="entry name" value="SAP"/>
    <property type="match status" value="1"/>
</dbReference>
<dbReference type="InterPro" id="IPR012171">
    <property type="entry name" value="Fatty_acid_desaturase"/>
</dbReference>
<reference evidence="3" key="1">
    <citation type="submission" date="2021-01" db="EMBL/GenBank/DDBJ databases">
        <authorList>
            <person name="Corre E."/>
            <person name="Pelletier E."/>
            <person name="Niang G."/>
            <person name="Scheremetjew M."/>
            <person name="Finn R."/>
            <person name="Kale V."/>
            <person name="Holt S."/>
            <person name="Cochrane G."/>
            <person name="Meng A."/>
            <person name="Brown T."/>
            <person name="Cohen L."/>
        </authorList>
    </citation>
    <scope>NUCLEOTIDE SEQUENCE</scope>
    <source>
        <strain evidence="3">CCMP2078</strain>
    </source>
</reference>
<dbReference type="GO" id="GO:0006629">
    <property type="term" value="P:lipid metabolic process"/>
    <property type="evidence" value="ECO:0007669"/>
    <property type="project" value="InterPro"/>
</dbReference>
<dbReference type="InterPro" id="IPR005804">
    <property type="entry name" value="FA_desaturase_dom"/>
</dbReference>
<evidence type="ECO:0000313" key="3">
    <source>
        <dbReference type="EMBL" id="CAD8256834.1"/>
    </source>
</evidence>
<name>A0A7R9U6X6_9STRA</name>